<dbReference type="RefSeq" id="WP_377020549.1">
    <property type="nucleotide sequence ID" value="NZ_JBHLTS010000004.1"/>
</dbReference>
<gene>
    <name evidence="1" type="ORF">ACFFGT_00615</name>
</gene>
<organism evidence="1 2">
    <name type="scientific">Mucilaginibacter angelicae</name>
    <dbReference type="NCBI Taxonomy" id="869718"/>
    <lineage>
        <taxon>Bacteria</taxon>
        <taxon>Pseudomonadati</taxon>
        <taxon>Bacteroidota</taxon>
        <taxon>Sphingobacteriia</taxon>
        <taxon>Sphingobacteriales</taxon>
        <taxon>Sphingobacteriaceae</taxon>
        <taxon>Mucilaginibacter</taxon>
    </lineage>
</organism>
<sequence length="104" mass="11640">MYHTITPVTSGHEPIIIEQESSAQMILFNAGPATIKAEIWTQWPGKINGKYPDNAYEANYNLELRAGNEKVISGAFVRVKLLESVNNQQFAAIGTRILPYFQSK</sequence>
<keyword evidence="2" id="KW-1185">Reference proteome</keyword>
<name>A0ABV6L071_9SPHI</name>
<comment type="caution">
    <text evidence="1">The sequence shown here is derived from an EMBL/GenBank/DDBJ whole genome shotgun (WGS) entry which is preliminary data.</text>
</comment>
<proteinExistence type="predicted"/>
<dbReference type="Proteomes" id="UP001589828">
    <property type="component" value="Unassembled WGS sequence"/>
</dbReference>
<evidence type="ECO:0000313" key="2">
    <source>
        <dbReference type="Proteomes" id="UP001589828"/>
    </source>
</evidence>
<dbReference type="EMBL" id="JBHLTS010000004">
    <property type="protein sequence ID" value="MFC0512672.1"/>
    <property type="molecule type" value="Genomic_DNA"/>
</dbReference>
<evidence type="ECO:0000313" key="1">
    <source>
        <dbReference type="EMBL" id="MFC0512672.1"/>
    </source>
</evidence>
<accession>A0ABV6L071</accession>
<reference evidence="1 2" key="1">
    <citation type="submission" date="2024-09" db="EMBL/GenBank/DDBJ databases">
        <authorList>
            <person name="Sun Q."/>
            <person name="Mori K."/>
        </authorList>
    </citation>
    <scope>NUCLEOTIDE SEQUENCE [LARGE SCALE GENOMIC DNA]</scope>
    <source>
        <strain evidence="1 2">NCAIM B.02415</strain>
    </source>
</reference>
<protein>
    <submittedName>
        <fullName evidence="1">Uncharacterized protein</fullName>
    </submittedName>
</protein>